<dbReference type="GO" id="GO:0003677">
    <property type="term" value="F:DNA binding"/>
    <property type="evidence" value="ECO:0007669"/>
    <property type="project" value="UniProtKB-KW"/>
</dbReference>
<evidence type="ECO:0000256" key="3">
    <source>
        <dbReference type="ARBA" id="ARBA00022630"/>
    </source>
</evidence>
<dbReference type="SUPFAM" id="SSF55785">
    <property type="entry name" value="PYP-like sensor domain (PAS domain)"/>
    <property type="match status" value="3"/>
</dbReference>
<proteinExistence type="predicted"/>
<keyword evidence="6" id="KW-0677">Repeat</keyword>
<evidence type="ECO:0000256" key="11">
    <source>
        <dbReference type="ARBA" id="ARBA00023125"/>
    </source>
</evidence>
<dbReference type="OrthoDB" id="447251at2759"/>
<keyword evidence="13" id="KW-0804">Transcription</keyword>
<dbReference type="STRING" id="763407.A0A162XYC5"/>
<evidence type="ECO:0000259" key="15">
    <source>
        <dbReference type="PROSITE" id="PS50112"/>
    </source>
</evidence>
<dbReference type="GeneID" id="29004045"/>
<keyword evidence="8" id="KW-0862">Zinc</keyword>
<keyword evidence="4" id="KW-0288">FMN</keyword>
<dbReference type="PROSITE" id="PS50112">
    <property type="entry name" value="PAS"/>
    <property type="match status" value="3"/>
</dbReference>
<evidence type="ECO:0000256" key="8">
    <source>
        <dbReference type="ARBA" id="ARBA00022833"/>
    </source>
</evidence>
<name>A0A162XYC5_PHYB8</name>
<dbReference type="Pfam" id="PF08447">
    <property type="entry name" value="PAS_3"/>
    <property type="match status" value="1"/>
</dbReference>
<dbReference type="PANTHER" id="PTHR47429">
    <property type="entry name" value="PROTEIN TWIN LOV 1"/>
    <property type="match status" value="1"/>
</dbReference>
<gene>
    <name evidence="16" type="ORF">PHYBLDRAFT_76314</name>
</gene>
<dbReference type="Gene3D" id="3.30.450.20">
    <property type="entry name" value="PAS domain"/>
    <property type="match status" value="3"/>
</dbReference>
<dbReference type="GO" id="GO:0009881">
    <property type="term" value="F:photoreceptor activity"/>
    <property type="evidence" value="ECO:0007669"/>
    <property type="project" value="UniProtKB-KW"/>
</dbReference>
<dbReference type="InterPro" id="IPR001610">
    <property type="entry name" value="PAC"/>
</dbReference>
<evidence type="ECO:0000256" key="9">
    <source>
        <dbReference type="ARBA" id="ARBA00022991"/>
    </source>
</evidence>
<dbReference type="NCBIfam" id="TIGR00229">
    <property type="entry name" value="sensory_box"/>
    <property type="match status" value="2"/>
</dbReference>
<dbReference type="InterPro" id="IPR000014">
    <property type="entry name" value="PAS"/>
</dbReference>
<evidence type="ECO:0000256" key="6">
    <source>
        <dbReference type="ARBA" id="ARBA00022737"/>
    </source>
</evidence>
<evidence type="ECO:0000256" key="2">
    <source>
        <dbReference type="ARBA" id="ARBA00022606"/>
    </source>
</evidence>
<evidence type="ECO:0000256" key="5">
    <source>
        <dbReference type="ARBA" id="ARBA00022723"/>
    </source>
</evidence>
<keyword evidence="1" id="KW-0600">Photoreceptor protein</keyword>
<dbReference type="Pfam" id="PF13426">
    <property type="entry name" value="PAS_9"/>
    <property type="match status" value="2"/>
</dbReference>
<reference evidence="17" key="1">
    <citation type="submission" date="2015-06" db="EMBL/GenBank/DDBJ databases">
        <title>Expansion of signal transduction pathways in fungi by whole-genome duplication.</title>
        <authorList>
            <consortium name="DOE Joint Genome Institute"/>
            <person name="Corrochano L.M."/>
            <person name="Kuo A."/>
            <person name="Marcet-Houben M."/>
            <person name="Polaino S."/>
            <person name="Salamov A."/>
            <person name="Villalobos J.M."/>
            <person name="Alvarez M.I."/>
            <person name="Avalos J."/>
            <person name="Benito E.P."/>
            <person name="Benoit I."/>
            <person name="Burger G."/>
            <person name="Camino L.P."/>
            <person name="Canovas D."/>
            <person name="Cerda-Olmedo E."/>
            <person name="Cheng J.-F."/>
            <person name="Dominguez A."/>
            <person name="Elias M."/>
            <person name="Eslava A.P."/>
            <person name="Glaser F."/>
            <person name="Grimwood J."/>
            <person name="Gutierrez G."/>
            <person name="Heitman J."/>
            <person name="Henrissat B."/>
            <person name="Iturriaga E.A."/>
            <person name="Lang B.F."/>
            <person name="Lavin J.L."/>
            <person name="Lee S."/>
            <person name="Li W."/>
            <person name="Lindquist E."/>
            <person name="Lopez-Garcia S."/>
            <person name="Luque E.M."/>
            <person name="Marcos A.T."/>
            <person name="Martin J."/>
            <person name="McCluskey K."/>
            <person name="Medina H.R."/>
            <person name="Miralles-Duran A."/>
            <person name="Miyazaki A."/>
            <person name="Munoz-Torres E."/>
            <person name="Oguiza J.A."/>
            <person name="Ohm R."/>
            <person name="Olmedo M."/>
            <person name="Orejas M."/>
            <person name="Ortiz-Castellanos L."/>
            <person name="Pisabarro A.G."/>
            <person name="Rodriguez-Romero J."/>
            <person name="Ruiz-Herrera J."/>
            <person name="Ruiz-Vazquez R."/>
            <person name="Sanz C."/>
            <person name="Schackwitz W."/>
            <person name="Schmutz J."/>
            <person name="Shahriari M."/>
            <person name="Shelest E."/>
            <person name="Silva-Franco F."/>
            <person name="Soanes D."/>
            <person name="Syed K."/>
            <person name="Tagua V.G."/>
            <person name="Talbot N.J."/>
            <person name="Thon M."/>
            <person name="De vries R.P."/>
            <person name="Wiebenga A."/>
            <person name="Yadav J.S."/>
            <person name="Braun E.L."/>
            <person name="Baker S."/>
            <person name="Garre V."/>
            <person name="Horwitz B."/>
            <person name="Torres-Martinez S."/>
            <person name="Idnurm A."/>
            <person name="Herrera-Estrella A."/>
            <person name="Gabaldon T."/>
            <person name="Grigoriev I.V."/>
        </authorList>
    </citation>
    <scope>NUCLEOTIDE SEQUENCE [LARGE SCALE GENOMIC DNA]</scope>
    <source>
        <strain evidence="17">NRRL 1555(-)</strain>
    </source>
</reference>
<dbReference type="SMART" id="SM00091">
    <property type="entry name" value="PAS"/>
    <property type="match status" value="3"/>
</dbReference>
<evidence type="ECO:0000313" key="17">
    <source>
        <dbReference type="Proteomes" id="UP000077315"/>
    </source>
</evidence>
<keyword evidence="17" id="KW-1185">Reference proteome</keyword>
<keyword evidence="9" id="KW-0157">Chromophore</keyword>
<evidence type="ECO:0000256" key="1">
    <source>
        <dbReference type="ARBA" id="ARBA00022543"/>
    </source>
</evidence>
<dbReference type="GO" id="GO:0005634">
    <property type="term" value="C:nucleus"/>
    <property type="evidence" value="ECO:0007669"/>
    <property type="project" value="TreeGrafter"/>
</dbReference>
<protein>
    <recommendedName>
        <fullName evidence="15">PAS domain-containing protein</fullName>
    </recommendedName>
</protein>
<keyword evidence="5" id="KW-0479">Metal-binding</keyword>
<dbReference type="Proteomes" id="UP000077315">
    <property type="component" value="Unassembled WGS sequence"/>
</dbReference>
<keyword evidence="10" id="KW-0805">Transcription regulation</keyword>
<dbReference type="VEuPathDB" id="FungiDB:PHYBLDRAFT_76314"/>
<keyword evidence="11" id="KW-0238">DNA-binding</keyword>
<accession>A0A162XYC5</accession>
<keyword evidence="14" id="KW-0675">Receptor</keyword>
<keyword evidence="3" id="KW-0285">Flavoprotein</keyword>
<keyword evidence="12" id="KW-0010">Activator</keyword>
<dbReference type="GO" id="GO:0008270">
    <property type="term" value="F:zinc ion binding"/>
    <property type="evidence" value="ECO:0007669"/>
    <property type="project" value="UniProtKB-KW"/>
</dbReference>
<dbReference type="PANTHER" id="PTHR47429:SF7">
    <property type="entry name" value="GATA-FACTOR"/>
    <property type="match status" value="1"/>
</dbReference>
<dbReference type="RefSeq" id="XP_018295305.1">
    <property type="nucleotide sequence ID" value="XM_018443139.1"/>
</dbReference>
<dbReference type="FunFam" id="3.30.450.20:FF:000064">
    <property type="entry name" value="Vivid PAS protein VVD"/>
    <property type="match status" value="1"/>
</dbReference>
<dbReference type="SMR" id="A0A162XYC5"/>
<dbReference type="AlphaFoldDB" id="A0A162XYC5"/>
<dbReference type="SMART" id="SM00086">
    <property type="entry name" value="PAC"/>
    <property type="match status" value="2"/>
</dbReference>
<feature type="domain" description="PAS" evidence="15">
    <location>
        <begin position="138"/>
        <end position="172"/>
    </location>
</feature>
<evidence type="ECO:0000256" key="14">
    <source>
        <dbReference type="ARBA" id="ARBA00023170"/>
    </source>
</evidence>
<organism evidence="16 17">
    <name type="scientific">Phycomyces blakesleeanus (strain ATCC 8743b / DSM 1359 / FGSC 10004 / NBRC 33097 / NRRL 1555)</name>
    <dbReference type="NCBI Taxonomy" id="763407"/>
    <lineage>
        <taxon>Eukaryota</taxon>
        <taxon>Fungi</taxon>
        <taxon>Fungi incertae sedis</taxon>
        <taxon>Mucoromycota</taxon>
        <taxon>Mucoromycotina</taxon>
        <taxon>Mucoromycetes</taxon>
        <taxon>Mucorales</taxon>
        <taxon>Phycomycetaceae</taxon>
        <taxon>Phycomyces</taxon>
    </lineage>
</organism>
<evidence type="ECO:0000313" key="16">
    <source>
        <dbReference type="EMBL" id="OAD77265.1"/>
    </source>
</evidence>
<dbReference type="InParanoid" id="A0A162XYC5"/>
<keyword evidence="7" id="KW-0863">Zinc-finger</keyword>
<feature type="domain" description="PAS" evidence="15">
    <location>
        <begin position="491"/>
        <end position="543"/>
    </location>
</feature>
<feature type="domain" description="PAS" evidence="15">
    <location>
        <begin position="341"/>
        <end position="404"/>
    </location>
</feature>
<dbReference type="InterPro" id="IPR013655">
    <property type="entry name" value="PAS_fold_3"/>
</dbReference>
<evidence type="ECO:0000256" key="4">
    <source>
        <dbReference type="ARBA" id="ARBA00022643"/>
    </source>
</evidence>
<dbReference type="EMBL" id="KV440974">
    <property type="protein sequence ID" value="OAD77265.1"/>
    <property type="molecule type" value="Genomic_DNA"/>
</dbReference>
<evidence type="ECO:0000256" key="12">
    <source>
        <dbReference type="ARBA" id="ARBA00023159"/>
    </source>
</evidence>
<dbReference type="InterPro" id="IPR035965">
    <property type="entry name" value="PAS-like_dom_sf"/>
</dbReference>
<dbReference type="CDD" id="cd00130">
    <property type="entry name" value="PAS"/>
    <property type="match status" value="3"/>
</dbReference>
<sequence length="737" mass="82183">MNPFENIVPFNPQLYESGNVPPSTDRLFSYSGYTAGLITGMHQNVGPSAPPPPQPPQPMFHGMPPRQNMPVSVPVPVPIPGPISLPEATGPTNPNEVGARYSSMYASTGFDMLSILARVANRPNPQINLGPVDLSCSFVVVDAHQYDAPIVYASPTFEKLTGYTPSEVVGRNCRFLQAPDGRVALGSRRKYTDNTAVCHIKTHISQGKESQASLINYRKTGQPFVNLLTVIPVAWESDEIDYFVGLQVDLVEQPNLIFDSMKDGTYMVNYRSLVIPQSLQPNNPMNQIENPSEVVQEWVRPPSPKPVAPTIPNEALMDVETLIKEASTDEGKSRRCWHELLLDQSPDFIHVLTVKGIFLYCSEATRPLLEYDPNELVGKSLKEICHPSDITTVMRELKQSSSDASEPVNLIYRVKRKNSGYMWIECYGKLRNEDGRGRKYVVLSGRERPVYQFPRNFLSLKKRVQPFDQQQQQNSGAMSSGTDDHEFWGKLSLDGLLLYASWTCANILGLPPSQVIGTSLYQLMRSNRTTDLTRALAEVKEGKIVYLRHALVNNTGDEIMVVSSFYPDGMSSLQDQPSFVLMQTKVIFDDMVPVDEPAFISTDPDVKKKGRADAVPVLGDNADSTTTTTTATTTTTTTIAAARAQRQPFMCVGEKVIEELDIQRDANWQYELHQLRINNKKLRDELGLLLTKAKKKSVEPMDKICSTCLRRLPGSTELLGNNLDTPVFCNTCTMRRL</sequence>
<evidence type="ECO:0000256" key="7">
    <source>
        <dbReference type="ARBA" id="ARBA00022771"/>
    </source>
</evidence>
<keyword evidence="2" id="KW-0716">Sensory transduction</keyword>
<evidence type="ECO:0000256" key="10">
    <source>
        <dbReference type="ARBA" id="ARBA00023015"/>
    </source>
</evidence>
<evidence type="ECO:0000256" key="13">
    <source>
        <dbReference type="ARBA" id="ARBA00023163"/>
    </source>
</evidence>